<evidence type="ECO:0008006" key="4">
    <source>
        <dbReference type="Google" id="ProtNLM"/>
    </source>
</evidence>
<sequence>MLKILGALEAAKNSNQRAISHNSSLAVRQVGNRPSRPIPKSTRPSSESQRIITSNNGTQFTDKRFREFLKGFQIRQQFSSIKHPQESMNKIILNGLKKRLDERKWCWAEELGRSNDPIRNRRKNHRVSAYGPEDIEGKNSDQEKLGGNWEKSYQVDEALRKGSYKAGTTNRMAEMELISEIRKKARGKGIRVPGIRHDEYRS</sequence>
<keyword evidence="3" id="KW-1185">Reference proteome</keyword>
<gene>
    <name evidence="2" type="ORF">PIB30_073531</name>
</gene>
<dbReference type="Gene3D" id="3.30.420.10">
    <property type="entry name" value="Ribonuclease H-like superfamily/Ribonuclease H"/>
    <property type="match status" value="1"/>
</dbReference>
<reference evidence="2 3" key="1">
    <citation type="journal article" date="2023" name="Plants (Basel)">
        <title>Bridging the Gap: Combining Genomics and Transcriptomics Approaches to Understand Stylosanthes scabra, an Orphan Legume from the Brazilian Caatinga.</title>
        <authorList>
            <person name="Ferreira-Neto J.R.C."/>
            <person name="da Silva M.D."/>
            <person name="Binneck E."/>
            <person name="de Melo N.F."/>
            <person name="da Silva R.H."/>
            <person name="de Melo A.L.T.M."/>
            <person name="Pandolfi V."/>
            <person name="Bustamante F.O."/>
            <person name="Brasileiro-Vidal A.C."/>
            <person name="Benko-Iseppon A.M."/>
        </authorList>
    </citation>
    <scope>NUCLEOTIDE SEQUENCE [LARGE SCALE GENOMIC DNA]</scope>
    <source>
        <tissue evidence="2">Leaves</tissue>
    </source>
</reference>
<protein>
    <recommendedName>
        <fullName evidence="4">Integrase catalytic domain-containing protein</fullName>
    </recommendedName>
</protein>
<dbReference type="InterPro" id="IPR036397">
    <property type="entry name" value="RNaseH_sf"/>
</dbReference>
<evidence type="ECO:0000313" key="2">
    <source>
        <dbReference type="EMBL" id="MED6138347.1"/>
    </source>
</evidence>
<dbReference type="Proteomes" id="UP001341840">
    <property type="component" value="Unassembled WGS sequence"/>
</dbReference>
<comment type="caution">
    <text evidence="2">The sequence shown here is derived from an EMBL/GenBank/DDBJ whole genome shotgun (WGS) entry which is preliminary data.</text>
</comment>
<accession>A0ABU6SPI0</accession>
<evidence type="ECO:0000256" key="1">
    <source>
        <dbReference type="SAM" id="MobiDB-lite"/>
    </source>
</evidence>
<dbReference type="SUPFAM" id="SSF53098">
    <property type="entry name" value="Ribonuclease H-like"/>
    <property type="match status" value="1"/>
</dbReference>
<proteinExistence type="predicted"/>
<dbReference type="EMBL" id="JASCZI010061309">
    <property type="protein sequence ID" value="MED6138347.1"/>
    <property type="molecule type" value="Genomic_DNA"/>
</dbReference>
<dbReference type="InterPro" id="IPR012337">
    <property type="entry name" value="RNaseH-like_sf"/>
</dbReference>
<feature type="region of interest" description="Disordered" evidence="1">
    <location>
        <begin position="28"/>
        <end position="50"/>
    </location>
</feature>
<evidence type="ECO:0000313" key="3">
    <source>
        <dbReference type="Proteomes" id="UP001341840"/>
    </source>
</evidence>
<organism evidence="2 3">
    <name type="scientific">Stylosanthes scabra</name>
    <dbReference type="NCBI Taxonomy" id="79078"/>
    <lineage>
        <taxon>Eukaryota</taxon>
        <taxon>Viridiplantae</taxon>
        <taxon>Streptophyta</taxon>
        <taxon>Embryophyta</taxon>
        <taxon>Tracheophyta</taxon>
        <taxon>Spermatophyta</taxon>
        <taxon>Magnoliopsida</taxon>
        <taxon>eudicotyledons</taxon>
        <taxon>Gunneridae</taxon>
        <taxon>Pentapetalae</taxon>
        <taxon>rosids</taxon>
        <taxon>fabids</taxon>
        <taxon>Fabales</taxon>
        <taxon>Fabaceae</taxon>
        <taxon>Papilionoideae</taxon>
        <taxon>50 kb inversion clade</taxon>
        <taxon>dalbergioids sensu lato</taxon>
        <taxon>Dalbergieae</taxon>
        <taxon>Pterocarpus clade</taxon>
        <taxon>Stylosanthes</taxon>
    </lineage>
</organism>
<name>A0ABU6SPI0_9FABA</name>